<gene>
    <name evidence="2" type="ORF">E3983_11145</name>
    <name evidence="1" type="ORF">Lisr_0469</name>
</gene>
<dbReference type="Proteomes" id="UP000295517">
    <property type="component" value="Chromosome"/>
</dbReference>
<sequence>MPSFYKPLPEGIKIELYIKVLSSLKEIPTAQARQSNIQSLVSELKDIRKYSDVADLISNLQWRDEKSPSYPKAEELDRKTNHREAFKAAQERVADMIENILGKQNAKLIFDSFHQAGTEYTGNKKAYMETIMQAMEEIITKDSNLVI</sequence>
<reference evidence="2 4" key="2">
    <citation type="submission" date="2019-03" db="EMBL/GenBank/DDBJ databases">
        <title>Diverse conjugative elements silence natural transformation in Legionella species.</title>
        <authorList>
            <person name="Durieux I."/>
            <person name="Ginevra C."/>
            <person name="Attaiech L."/>
            <person name="Picq K."/>
            <person name="Juan P.A."/>
            <person name="Jarraud S."/>
            <person name="Charpentier X."/>
        </authorList>
    </citation>
    <scope>NUCLEOTIDE SEQUENCE [LARGE SCALE GENOMIC DNA]</scope>
    <source>
        <strain evidence="2 4">HL-0427-4011</strain>
    </source>
</reference>
<evidence type="ECO:0000313" key="2">
    <source>
        <dbReference type="EMBL" id="QBR84858.1"/>
    </source>
</evidence>
<dbReference type="OrthoDB" id="9786584at2"/>
<evidence type="ECO:0000313" key="3">
    <source>
        <dbReference type="Proteomes" id="UP000054761"/>
    </source>
</evidence>
<dbReference type="Proteomes" id="UP000054761">
    <property type="component" value="Unassembled WGS sequence"/>
</dbReference>
<dbReference type="RefSeq" id="WP_058500852.1">
    <property type="nucleotide sequence ID" value="NZ_CAAAJA010000028.1"/>
</dbReference>
<dbReference type="EMBL" id="LNYH01000014">
    <property type="protein sequence ID" value="KTD32146.1"/>
    <property type="molecule type" value="Genomic_DNA"/>
</dbReference>
<protein>
    <submittedName>
        <fullName evidence="1">Uncharacterized protein</fullName>
    </submittedName>
</protein>
<evidence type="ECO:0000313" key="4">
    <source>
        <dbReference type="Proteomes" id="UP000295517"/>
    </source>
</evidence>
<keyword evidence="3" id="KW-1185">Reference proteome</keyword>
<dbReference type="AlphaFoldDB" id="A0A0W0WIJ5"/>
<dbReference type="EMBL" id="CP038254">
    <property type="protein sequence ID" value="QBR84858.1"/>
    <property type="molecule type" value="Genomic_DNA"/>
</dbReference>
<accession>A0A0W0WIJ5</accession>
<organism evidence="1 3">
    <name type="scientific">Legionella israelensis</name>
    <dbReference type="NCBI Taxonomy" id="454"/>
    <lineage>
        <taxon>Bacteria</taxon>
        <taxon>Pseudomonadati</taxon>
        <taxon>Pseudomonadota</taxon>
        <taxon>Gammaproteobacteria</taxon>
        <taxon>Legionellales</taxon>
        <taxon>Legionellaceae</taxon>
        <taxon>Legionella</taxon>
    </lineage>
</organism>
<name>A0A0W0WIJ5_9GAMM</name>
<dbReference type="PATRIC" id="fig|454.4.peg.492"/>
<proteinExistence type="predicted"/>
<reference evidence="1 3" key="1">
    <citation type="submission" date="2015-11" db="EMBL/GenBank/DDBJ databases">
        <title>Genomic analysis of 38 Legionella species identifies large and diverse effector repertoires.</title>
        <authorList>
            <person name="Burstein D."/>
            <person name="Amaro F."/>
            <person name="Zusman T."/>
            <person name="Lifshitz Z."/>
            <person name="Cohen O."/>
            <person name="Gilbert J.A."/>
            <person name="Pupko T."/>
            <person name="Shuman H.A."/>
            <person name="Segal G."/>
        </authorList>
    </citation>
    <scope>NUCLEOTIDE SEQUENCE [LARGE SCALE GENOMIC DNA]</scope>
    <source>
        <strain evidence="1 3">Bercovier 4</strain>
    </source>
</reference>
<evidence type="ECO:0000313" key="1">
    <source>
        <dbReference type="EMBL" id="KTD32146.1"/>
    </source>
</evidence>